<keyword evidence="2" id="KW-1133">Transmembrane helix</keyword>
<gene>
    <name evidence="3" type="ORF">FB461_0839</name>
</gene>
<evidence type="ECO:0000256" key="1">
    <source>
        <dbReference type="SAM" id="MobiDB-lite"/>
    </source>
</evidence>
<keyword evidence="2" id="KW-0472">Membrane</keyword>
<reference evidence="3 4" key="1">
    <citation type="submission" date="2019-06" db="EMBL/GenBank/DDBJ databases">
        <title>Sequencing the genomes of 1000 actinobacteria strains.</title>
        <authorList>
            <person name="Klenk H.-P."/>
        </authorList>
    </citation>
    <scope>NUCLEOTIDE SEQUENCE [LARGE SCALE GENOMIC DNA]</scope>
    <source>
        <strain evidence="3 4">DSM 4813</strain>
    </source>
</reference>
<evidence type="ECO:0000313" key="3">
    <source>
        <dbReference type="EMBL" id="TQL64337.1"/>
    </source>
</evidence>
<dbReference type="AlphaFoldDB" id="A0A542ZVF2"/>
<name>A0A542ZVF2_RARFA</name>
<feature type="transmembrane region" description="Helical" evidence="2">
    <location>
        <begin position="149"/>
        <end position="167"/>
    </location>
</feature>
<proteinExistence type="predicted"/>
<evidence type="ECO:0000313" key="4">
    <source>
        <dbReference type="Proteomes" id="UP000315389"/>
    </source>
</evidence>
<dbReference type="OrthoDB" id="5148910at2"/>
<sequence length="183" mass="19356">MSSSHLTPPEPPDDDPRSEGDDLPAQPEQTSASGGVNPNATDPQEPAISAGEDSAFDIDAEFAKLAAELDDIPGFRNLQPMPGPATGGPLGPRDWEPGPDDPGEDEFIAPDPEVRLDGDPSRVLGWAVLLTGIVTVLVCIVLLRVIPGIVLTIGSVMILVGAAILLWRLPRNRDDEWDTGARV</sequence>
<organism evidence="3 4">
    <name type="scientific">Rarobacter faecitabidus</name>
    <dbReference type="NCBI Taxonomy" id="13243"/>
    <lineage>
        <taxon>Bacteria</taxon>
        <taxon>Bacillati</taxon>
        <taxon>Actinomycetota</taxon>
        <taxon>Actinomycetes</taxon>
        <taxon>Micrococcales</taxon>
        <taxon>Rarobacteraceae</taxon>
        <taxon>Rarobacter</taxon>
    </lineage>
</organism>
<evidence type="ECO:0000256" key="2">
    <source>
        <dbReference type="SAM" id="Phobius"/>
    </source>
</evidence>
<dbReference type="Proteomes" id="UP000315389">
    <property type="component" value="Unassembled WGS sequence"/>
</dbReference>
<protein>
    <submittedName>
        <fullName evidence="3">Uncharacterized protein</fullName>
    </submittedName>
</protein>
<feature type="transmembrane region" description="Helical" evidence="2">
    <location>
        <begin position="123"/>
        <end position="143"/>
    </location>
</feature>
<feature type="compositionally biased region" description="Polar residues" evidence="1">
    <location>
        <begin position="27"/>
        <end position="42"/>
    </location>
</feature>
<feature type="region of interest" description="Disordered" evidence="1">
    <location>
        <begin position="1"/>
        <end position="54"/>
    </location>
</feature>
<keyword evidence="2" id="KW-0812">Transmembrane</keyword>
<feature type="compositionally biased region" description="Acidic residues" evidence="1">
    <location>
        <begin position="97"/>
        <end position="106"/>
    </location>
</feature>
<feature type="region of interest" description="Disordered" evidence="1">
    <location>
        <begin position="73"/>
        <end position="106"/>
    </location>
</feature>
<dbReference type="EMBL" id="VFOS01000001">
    <property type="protein sequence ID" value="TQL64337.1"/>
    <property type="molecule type" value="Genomic_DNA"/>
</dbReference>
<keyword evidence="4" id="KW-1185">Reference proteome</keyword>
<accession>A0A542ZVF2</accession>
<comment type="caution">
    <text evidence="3">The sequence shown here is derived from an EMBL/GenBank/DDBJ whole genome shotgun (WGS) entry which is preliminary data.</text>
</comment>
<dbReference type="RefSeq" id="WP_142119207.1">
    <property type="nucleotide sequence ID" value="NZ_BAAASV010000003.1"/>
</dbReference>